<dbReference type="STRING" id="62708.A0A420J6A7"/>
<evidence type="ECO:0000313" key="5">
    <source>
        <dbReference type="Proteomes" id="UP000283383"/>
    </source>
</evidence>
<reference evidence="4 5" key="1">
    <citation type="journal article" date="2018" name="BMC Genomics">
        <title>Comparative genome analyses reveal sequence features reflecting distinct modes of host-adaptation between dicot and monocot powdery mildew.</title>
        <authorList>
            <person name="Wu Y."/>
            <person name="Ma X."/>
            <person name="Pan Z."/>
            <person name="Kale S.D."/>
            <person name="Song Y."/>
            <person name="King H."/>
            <person name="Zhang Q."/>
            <person name="Presley C."/>
            <person name="Deng X."/>
            <person name="Wei C.I."/>
            <person name="Xiao S."/>
        </authorList>
    </citation>
    <scope>NUCLEOTIDE SEQUENCE [LARGE SCALE GENOMIC DNA]</scope>
    <source>
        <strain evidence="4">UMSG3</strain>
    </source>
</reference>
<organism evidence="4 5">
    <name type="scientific">Golovinomyces cichoracearum</name>
    <dbReference type="NCBI Taxonomy" id="62708"/>
    <lineage>
        <taxon>Eukaryota</taxon>
        <taxon>Fungi</taxon>
        <taxon>Dikarya</taxon>
        <taxon>Ascomycota</taxon>
        <taxon>Pezizomycotina</taxon>
        <taxon>Leotiomycetes</taxon>
        <taxon>Erysiphales</taxon>
        <taxon>Erysiphaceae</taxon>
        <taxon>Golovinomyces</taxon>
    </lineage>
</organism>
<keyword evidence="1" id="KW-0539">Nucleus</keyword>
<dbReference type="SUPFAM" id="SSF57701">
    <property type="entry name" value="Zn2/Cys6 DNA-binding domain"/>
    <property type="match status" value="1"/>
</dbReference>
<name>A0A420J6A7_9PEZI</name>
<dbReference type="GO" id="GO:0008270">
    <property type="term" value="F:zinc ion binding"/>
    <property type="evidence" value="ECO:0007669"/>
    <property type="project" value="InterPro"/>
</dbReference>
<comment type="caution">
    <text evidence="4">The sequence shown here is derived from an EMBL/GenBank/DDBJ whole genome shotgun (WGS) entry which is preliminary data.</text>
</comment>
<evidence type="ECO:0000256" key="1">
    <source>
        <dbReference type="ARBA" id="ARBA00023242"/>
    </source>
</evidence>
<proteinExistence type="predicted"/>
<dbReference type="InterPro" id="IPR001138">
    <property type="entry name" value="Zn2Cys6_DnaBD"/>
</dbReference>
<sequence>MSPRYPLPVSGMDSSILFPYFHQHPSEYVKPLSPVMTNQASRVVEKRPWIAMKTPKVSKPNSNSQGSSSTEKNTLVLSTEKKRNKLGYHRTSVACVILIELSGHCRRRKIRCIPALGDKRCSNCIRLKKECNFYPVDQQSSVSGRRDTKGHGINERKLEESSSKTSSHISDIPTIFYPGNLNLPLIQNLGYSQAKCQLRGSFSPNTDKVMRAEHNFDCNNSSNTTSSWINSDTLSIPENLQEIPPYWASSPSQPPLQSNFQSFTPEIQISPFHFWTAPPIDFSSPENIPWPAPQRIASMFNETHGSNNHHLFDPSESASTKSVENNAIKQVASGVPTCTSSKSVASIGSTLASMSDNSQPRQLASAISVSNPTWQQPYSHQKHAGNDLNQYGVWNENHGDSTLIKRESGNENLSPNIYDGFESEAFYLPH</sequence>
<dbReference type="AlphaFoldDB" id="A0A420J6A7"/>
<feature type="region of interest" description="Disordered" evidence="2">
    <location>
        <begin position="52"/>
        <end position="76"/>
    </location>
</feature>
<evidence type="ECO:0000259" key="3">
    <source>
        <dbReference type="SMART" id="SM00066"/>
    </source>
</evidence>
<dbReference type="GO" id="GO:0000981">
    <property type="term" value="F:DNA-binding transcription factor activity, RNA polymerase II-specific"/>
    <property type="evidence" value="ECO:0007669"/>
    <property type="project" value="InterPro"/>
</dbReference>
<dbReference type="EMBL" id="MCBQ01002611">
    <property type="protein sequence ID" value="RKF82317.1"/>
    <property type="molecule type" value="Genomic_DNA"/>
</dbReference>
<dbReference type="InterPro" id="IPR036864">
    <property type="entry name" value="Zn2-C6_fun-type_DNA-bd_sf"/>
</dbReference>
<dbReference type="CDD" id="cd00067">
    <property type="entry name" value="GAL4"/>
    <property type="match status" value="1"/>
</dbReference>
<feature type="domain" description="Zn(2)-C6 fungal-type" evidence="3">
    <location>
        <begin position="89"/>
        <end position="142"/>
    </location>
</feature>
<evidence type="ECO:0000256" key="2">
    <source>
        <dbReference type="SAM" id="MobiDB-lite"/>
    </source>
</evidence>
<feature type="compositionally biased region" description="Low complexity" evidence="2">
    <location>
        <begin position="58"/>
        <end position="69"/>
    </location>
</feature>
<accession>A0A420J6A7</accession>
<evidence type="ECO:0000313" key="4">
    <source>
        <dbReference type="EMBL" id="RKF82317.1"/>
    </source>
</evidence>
<keyword evidence="5" id="KW-1185">Reference proteome</keyword>
<dbReference type="Gene3D" id="4.10.240.10">
    <property type="entry name" value="Zn(2)-C6 fungal-type DNA-binding domain"/>
    <property type="match status" value="1"/>
</dbReference>
<dbReference type="SMART" id="SM00066">
    <property type="entry name" value="GAL4"/>
    <property type="match status" value="1"/>
</dbReference>
<dbReference type="Proteomes" id="UP000283383">
    <property type="component" value="Unassembled WGS sequence"/>
</dbReference>
<protein>
    <submittedName>
        <fullName evidence="4">Putative fungal zn binuclear cluster domain containing protein</fullName>
    </submittedName>
</protein>
<feature type="region of interest" description="Disordered" evidence="2">
    <location>
        <begin position="140"/>
        <end position="166"/>
    </location>
</feature>
<gene>
    <name evidence="4" type="ORF">GcM3_026008</name>
</gene>
<feature type="compositionally biased region" description="Basic and acidic residues" evidence="2">
    <location>
        <begin position="144"/>
        <end position="162"/>
    </location>
</feature>